<keyword evidence="2" id="KW-0285">Flavoprotein</keyword>
<keyword evidence="7" id="KW-1185">Reference proteome</keyword>
<dbReference type="KEGG" id="salh:HMF8227_01708"/>
<gene>
    <name evidence="6" type="ORF">HMF8227_01708</name>
</gene>
<dbReference type="SUPFAM" id="SSF51905">
    <property type="entry name" value="FAD/NAD(P)-binding domain"/>
    <property type="match status" value="2"/>
</dbReference>
<proteinExistence type="inferred from homology"/>
<dbReference type="EC" id="1.14.13.8" evidence="6"/>
<name>A0A2S2E3G3_9ALTE</name>
<dbReference type="InterPro" id="IPR050346">
    <property type="entry name" value="FMO-like"/>
</dbReference>
<dbReference type="GO" id="GO:0004499">
    <property type="term" value="F:N,N-dimethylaniline monooxygenase activity"/>
    <property type="evidence" value="ECO:0007669"/>
    <property type="project" value="InterPro"/>
</dbReference>
<dbReference type="PRINTS" id="PR00370">
    <property type="entry name" value="FMOXYGENASE"/>
</dbReference>
<evidence type="ECO:0000256" key="2">
    <source>
        <dbReference type="ARBA" id="ARBA00022630"/>
    </source>
</evidence>
<keyword evidence="5 6" id="KW-0560">Oxidoreductase</keyword>
<comment type="similarity">
    <text evidence="1">Belongs to the FMO family.</text>
</comment>
<reference evidence="6 7" key="1">
    <citation type="submission" date="2018-05" db="EMBL/GenBank/DDBJ databases">
        <title>Salinimonas sp. HMF8227 Genome sequencing and assembly.</title>
        <authorList>
            <person name="Kang H."/>
            <person name="Kang J."/>
            <person name="Cha I."/>
            <person name="Kim H."/>
            <person name="Joh K."/>
        </authorList>
    </citation>
    <scope>NUCLEOTIDE SEQUENCE [LARGE SCALE GENOMIC DNA]</scope>
    <source>
        <strain evidence="6 7">HMF8227</strain>
    </source>
</reference>
<evidence type="ECO:0000313" key="6">
    <source>
        <dbReference type="EMBL" id="AWL12181.1"/>
    </source>
</evidence>
<dbReference type="PANTHER" id="PTHR23023">
    <property type="entry name" value="DIMETHYLANILINE MONOOXYGENASE"/>
    <property type="match status" value="1"/>
</dbReference>
<protein>
    <submittedName>
        <fullName evidence="6">Flavin-containing monooxygenase</fullName>
        <ecNumber evidence="6">1.14.13.8</ecNumber>
    </submittedName>
</protein>
<keyword evidence="6" id="KW-0503">Monooxygenase</keyword>
<dbReference type="PIRSF" id="PIRSF000332">
    <property type="entry name" value="FMO"/>
    <property type="match status" value="1"/>
</dbReference>
<dbReference type="GO" id="GO:0050660">
    <property type="term" value="F:flavin adenine dinucleotide binding"/>
    <property type="evidence" value="ECO:0007669"/>
    <property type="project" value="InterPro"/>
</dbReference>
<dbReference type="GO" id="GO:0050661">
    <property type="term" value="F:NADP binding"/>
    <property type="evidence" value="ECO:0007669"/>
    <property type="project" value="InterPro"/>
</dbReference>
<evidence type="ECO:0000256" key="1">
    <source>
        <dbReference type="ARBA" id="ARBA00009183"/>
    </source>
</evidence>
<organism evidence="6 7">
    <name type="scientific">Saliniradius amylolyticus</name>
    <dbReference type="NCBI Taxonomy" id="2183582"/>
    <lineage>
        <taxon>Bacteria</taxon>
        <taxon>Pseudomonadati</taxon>
        <taxon>Pseudomonadota</taxon>
        <taxon>Gammaproteobacteria</taxon>
        <taxon>Alteromonadales</taxon>
        <taxon>Alteromonadaceae</taxon>
        <taxon>Saliniradius</taxon>
    </lineage>
</organism>
<evidence type="ECO:0000256" key="3">
    <source>
        <dbReference type="ARBA" id="ARBA00022827"/>
    </source>
</evidence>
<dbReference type="InterPro" id="IPR036188">
    <property type="entry name" value="FAD/NAD-bd_sf"/>
</dbReference>
<dbReference type="InterPro" id="IPR000960">
    <property type="entry name" value="Flavin_mOase"/>
</dbReference>
<dbReference type="Gene3D" id="3.50.50.60">
    <property type="entry name" value="FAD/NAD(P)-binding domain"/>
    <property type="match status" value="1"/>
</dbReference>
<dbReference type="Pfam" id="PF00743">
    <property type="entry name" value="FMO-like"/>
    <property type="match status" value="1"/>
</dbReference>
<dbReference type="AlphaFoldDB" id="A0A2S2E3G3"/>
<dbReference type="InterPro" id="IPR020946">
    <property type="entry name" value="Flavin_mOase-like"/>
</dbReference>
<dbReference type="OrthoDB" id="9790219at2"/>
<evidence type="ECO:0000256" key="5">
    <source>
        <dbReference type="ARBA" id="ARBA00023002"/>
    </source>
</evidence>
<dbReference type="Proteomes" id="UP000245728">
    <property type="component" value="Chromosome"/>
</dbReference>
<evidence type="ECO:0000256" key="4">
    <source>
        <dbReference type="ARBA" id="ARBA00022857"/>
    </source>
</evidence>
<evidence type="ECO:0000313" key="7">
    <source>
        <dbReference type="Proteomes" id="UP000245728"/>
    </source>
</evidence>
<dbReference type="EMBL" id="CP029347">
    <property type="protein sequence ID" value="AWL12181.1"/>
    <property type="molecule type" value="Genomic_DNA"/>
</dbReference>
<dbReference type="RefSeq" id="WP_109339778.1">
    <property type="nucleotide sequence ID" value="NZ_CP029347.1"/>
</dbReference>
<accession>A0A2S2E3G3</accession>
<keyword evidence="4" id="KW-0521">NADP</keyword>
<sequence>MKPYVVIGAGPMGLCTVRRLAELDIPVVGLEAHRDVGGLWDIDSPTSTMYDSAHLISSKRMTEFADFPMKAEVAAYPRHDEMREYFRDYARHFDLYKHYRFGCWVEAIEPDGDDWQVVYQQGEESKTLAASGVLIANGTLHHPKRVEFPGQFDGERLHSCDYRDPALFEGKRVLIVGCGNSGCDIAVDAVHRAHSVDMVVRRGYYFLPKFVAGKPTDTLGGKLRLPNRVKQWVDGTLVRLISGKPSDFGLPDPDYKMYESHPVVNSLFLHHIGHGDIQPRPGIERLTATGAEFKDGSNGQYDLILEATGYKLHYPFIDADHLNWQGDAPALYLNAFTPKHDNLFVMGMVEAAGLGWQGRDDQAQVVARFIQMRHQQPELAGQFMTKVKQCSNTRIDGGLDYLPLERMAYYVHKQDYLKALSEAYQFLGVAS</sequence>
<keyword evidence="3" id="KW-0274">FAD</keyword>